<evidence type="ECO:0000256" key="2">
    <source>
        <dbReference type="ARBA" id="ARBA00022448"/>
    </source>
</evidence>
<evidence type="ECO:0000259" key="8">
    <source>
        <dbReference type="PROSITE" id="PS50928"/>
    </source>
</evidence>
<dbReference type="Pfam" id="PF00528">
    <property type="entry name" value="BPD_transp_1"/>
    <property type="match status" value="1"/>
</dbReference>
<accession>A0A0B0EM34</accession>
<dbReference type="Gene3D" id="1.10.3720.10">
    <property type="entry name" value="MetI-like"/>
    <property type="match status" value="1"/>
</dbReference>
<feature type="transmembrane region" description="Helical" evidence="7">
    <location>
        <begin position="166"/>
        <end position="186"/>
    </location>
</feature>
<evidence type="ECO:0000256" key="6">
    <source>
        <dbReference type="ARBA" id="ARBA00023136"/>
    </source>
</evidence>
<dbReference type="PATRIC" id="fig|237368.3.peg.2250"/>
<evidence type="ECO:0000256" key="3">
    <source>
        <dbReference type="ARBA" id="ARBA00022475"/>
    </source>
</evidence>
<evidence type="ECO:0000256" key="1">
    <source>
        <dbReference type="ARBA" id="ARBA00004651"/>
    </source>
</evidence>
<comment type="caution">
    <text evidence="9">The sequence shown here is derived from an EMBL/GenBank/DDBJ whole genome shotgun (WGS) entry which is preliminary data.</text>
</comment>
<dbReference type="CDD" id="cd06261">
    <property type="entry name" value="TM_PBP2"/>
    <property type="match status" value="1"/>
</dbReference>
<keyword evidence="4 7" id="KW-0812">Transmembrane</keyword>
<dbReference type="SUPFAM" id="SSF161098">
    <property type="entry name" value="MetI-like"/>
    <property type="match status" value="1"/>
</dbReference>
<name>A0A0B0EM34_9BACT</name>
<feature type="transmembrane region" description="Helical" evidence="7">
    <location>
        <begin position="98"/>
        <end position="121"/>
    </location>
</feature>
<dbReference type="EMBL" id="JRYO01000147">
    <property type="protein sequence ID" value="KHE92188.1"/>
    <property type="molecule type" value="Genomic_DNA"/>
</dbReference>
<organism evidence="9 10">
    <name type="scientific">Candidatus Scalindua brodae</name>
    <dbReference type="NCBI Taxonomy" id="237368"/>
    <lineage>
        <taxon>Bacteria</taxon>
        <taxon>Pseudomonadati</taxon>
        <taxon>Planctomycetota</taxon>
        <taxon>Candidatus Brocadiia</taxon>
        <taxon>Candidatus Brocadiales</taxon>
        <taxon>Candidatus Scalinduaceae</taxon>
        <taxon>Candidatus Scalindua</taxon>
    </lineage>
</organism>
<dbReference type="InterPro" id="IPR035906">
    <property type="entry name" value="MetI-like_sf"/>
</dbReference>
<dbReference type="eggNOG" id="COG0601">
    <property type="taxonomic scope" value="Bacteria"/>
</dbReference>
<dbReference type="PROSITE" id="PS50928">
    <property type="entry name" value="ABC_TM1"/>
    <property type="match status" value="1"/>
</dbReference>
<feature type="transmembrane region" description="Helical" evidence="7">
    <location>
        <begin position="9"/>
        <end position="27"/>
    </location>
</feature>
<dbReference type="PANTHER" id="PTHR43163">
    <property type="entry name" value="DIPEPTIDE TRANSPORT SYSTEM PERMEASE PROTEIN DPPB-RELATED"/>
    <property type="match status" value="1"/>
</dbReference>
<evidence type="ECO:0000256" key="7">
    <source>
        <dbReference type="RuleBase" id="RU363032"/>
    </source>
</evidence>
<keyword evidence="2 7" id="KW-0813">Transport</keyword>
<keyword evidence="3" id="KW-1003">Cell membrane</keyword>
<protein>
    <submittedName>
        <fullName evidence="9">Oligopeptide transport system permease protein OppB</fullName>
    </submittedName>
</protein>
<evidence type="ECO:0000256" key="5">
    <source>
        <dbReference type="ARBA" id="ARBA00022989"/>
    </source>
</evidence>
<comment type="similarity">
    <text evidence="7">Belongs to the binding-protein-dependent transport system permease family.</text>
</comment>
<gene>
    <name evidence="9" type="primary">oppB</name>
    <name evidence="9" type="ORF">SCABRO_02083</name>
</gene>
<evidence type="ECO:0000313" key="9">
    <source>
        <dbReference type="EMBL" id="KHE92188.1"/>
    </source>
</evidence>
<evidence type="ECO:0000313" key="10">
    <source>
        <dbReference type="Proteomes" id="UP000030652"/>
    </source>
</evidence>
<dbReference type="AlphaFoldDB" id="A0A0B0EM34"/>
<feature type="transmembrane region" description="Helical" evidence="7">
    <location>
        <begin position="226"/>
        <end position="249"/>
    </location>
</feature>
<dbReference type="GO" id="GO:0005886">
    <property type="term" value="C:plasma membrane"/>
    <property type="evidence" value="ECO:0007669"/>
    <property type="project" value="UniProtKB-SubCell"/>
</dbReference>
<dbReference type="PANTHER" id="PTHR43163:SF6">
    <property type="entry name" value="DIPEPTIDE TRANSPORT SYSTEM PERMEASE PROTEIN DPPB-RELATED"/>
    <property type="match status" value="1"/>
</dbReference>
<dbReference type="GO" id="GO:0055085">
    <property type="term" value="P:transmembrane transport"/>
    <property type="evidence" value="ECO:0007669"/>
    <property type="project" value="InterPro"/>
</dbReference>
<dbReference type="InterPro" id="IPR000515">
    <property type="entry name" value="MetI-like"/>
</dbReference>
<keyword evidence="6 7" id="KW-0472">Membrane</keyword>
<dbReference type="Proteomes" id="UP000030652">
    <property type="component" value="Unassembled WGS sequence"/>
</dbReference>
<feature type="transmembrane region" description="Helical" evidence="7">
    <location>
        <begin position="271"/>
        <end position="299"/>
    </location>
</feature>
<keyword evidence="5 7" id="KW-1133">Transmembrane helix</keyword>
<comment type="subcellular location">
    <subcellularLocation>
        <location evidence="1 7">Cell membrane</location>
        <topology evidence="1 7">Multi-pass membrane protein</topology>
    </subcellularLocation>
</comment>
<proteinExistence type="inferred from homology"/>
<dbReference type="InterPro" id="IPR045621">
    <property type="entry name" value="BPD_transp_1_N"/>
</dbReference>
<feature type="domain" description="ABC transmembrane type-1" evidence="8">
    <location>
        <begin position="94"/>
        <end position="296"/>
    </location>
</feature>
<dbReference type="Pfam" id="PF19300">
    <property type="entry name" value="BPD_transp_1_N"/>
    <property type="match status" value="1"/>
</dbReference>
<reference evidence="9 10" key="1">
    <citation type="submission" date="2014-10" db="EMBL/GenBank/DDBJ databases">
        <title>Draft genome of anammox bacterium scalindua brodae, obtained using differential coverage binning of sequence data from two enrichment reactors.</title>
        <authorList>
            <person name="Speth D.R."/>
            <person name="Russ L."/>
            <person name="Kartal B."/>
            <person name="Op den Camp H.J."/>
            <person name="Dutilh B.E."/>
            <person name="Jetten M.S."/>
        </authorList>
    </citation>
    <scope>NUCLEOTIDE SEQUENCE [LARGE SCALE GENOMIC DNA]</scope>
    <source>
        <strain evidence="9">RU1</strain>
    </source>
</reference>
<evidence type="ECO:0000256" key="4">
    <source>
        <dbReference type="ARBA" id="ARBA00022692"/>
    </source>
</evidence>
<sequence length="307" mass="33440">MFRYLLRRLIFVPIILLILITITFFLVRMAPGGPFSSDRELPPGVEEALTEKYNLDCSLASQYGRYLVSLLQGDLGPSLKQKDYSVNEIISNHLPPSFLLGITALLISLCAGVIAGLVSALKSNSMLDYSTMALAVIGISLPVFVFGPLLQTLFSRVFHLLPVSGYKGISLQLILPAVTLGLPFAARFARLTRAGMLEVLSEDFITTARSKGLTERTIVLRHALKGALLPVISFLGPAIASITTGSLVVEKIFNIPGLGREFVESALNRDYFMIMGTVILYGTLIIVCNLAVDIVYGFLDPRVSNEV</sequence>
<feature type="transmembrane region" description="Helical" evidence="7">
    <location>
        <begin position="133"/>
        <end position="154"/>
    </location>
</feature>